<dbReference type="InterPro" id="IPR009051">
    <property type="entry name" value="Helical_ferredxn"/>
</dbReference>
<name>A0A933GL81_UNCTE</name>
<dbReference type="SUPFAM" id="SSF46548">
    <property type="entry name" value="alpha-helical ferredoxin"/>
    <property type="match status" value="1"/>
</dbReference>
<keyword evidence="3" id="KW-0560">Oxidoreductase</keyword>
<dbReference type="PANTHER" id="PTHR43255:SF1">
    <property type="entry name" value="IRON-SULFUR-BINDING OXIDOREDUCTASE FADF-RELATED"/>
    <property type="match status" value="1"/>
</dbReference>
<keyword evidence="4" id="KW-0408">Iron</keyword>
<dbReference type="GO" id="GO:0016491">
    <property type="term" value="F:oxidoreductase activity"/>
    <property type="evidence" value="ECO:0007669"/>
    <property type="project" value="UniProtKB-KW"/>
</dbReference>
<evidence type="ECO:0000256" key="2">
    <source>
        <dbReference type="ARBA" id="ARBA00022723"/>
    </source>
</evidence>
<gene>
    <name evidence="7" type="ORF">HY730_06045</name>
</gene>
<evidence type="ECO:0000313" key="7">
    <source>
        <dbReference type="EMBL" id="MBI4595926.1"/>
    </source>
</evidence>
<dbReference type="EMBL" id="JACQWF010000270">
    <property type="protein sequence ID" value="MBI4595926.1"/>
    <property type="molecule type" value="Genomic_DNA"/>
</dbReference>
<evidence type="ECO:0000259" key="6">
    <source>
        <dbReference type="PROSITE" id="PS51379"/>
    </source>
</evidence>
<dbReference type="GO" id="GO:0005886">
    <property type="term" value="C:plasma membrane"/>
    <property type="evidence" value="ECO:0007669"/>
    <property type="project" value="TreeGrafter"/>
</dbReference>
<evidence type="ECO:0000313" key="8">
    <source>
        <dbReference type="Proteomes" id="UP000772181"/>
    </source>
</evidence>
<dbReference type="AlphaFoldDB" id="A0A933GL81"/>
<evidence type="ECO:0000256" key="1">
    <source>
        <dbReference type="ARBA" id="ARBA00022485"/>
    </source>
</evidence>
<reference evidence="7" key="1">
    <citation type="submission" date="2020-07" db="EMBL/GenBank/DDBJ databases">
        <title>Huge and variable diversity of episymbiotic CPR bacteria and DPANN archaea in groundwater ecosystems.</title>
        <authorList>
            <person name="He C.Y."/>
            <person name="Keren R."/>
            <person name="Whittaker M."/>
            <person name="Farag I.F."/>
            <person name="Doudna J."/>
            <person name="Cate J.H.D."/>
            <person name="Banfield J.F."/>
        </authorList>
    </citation>
    <scope>NUCLEOTIDE SEQUENCE</scope>
    <source>
        <strain evidence="7">NC_groundwater_1482_Ag_S-0.65um_47_24</strain>
    </source>
</reference>
<accession>A0A933GL81</accession>
<comment type="caution">
    <text evidence="7">The sequence shown here is derived from an EMBL/GenBank/DDBJ whole genome shotgun (WGS) entry which is preliminary data.</text>
</comment>
<evidence type="ECO:0000256" key="5">
    <source>
        <dbReference type="ARBA" id="ARBA00023014"/>
    </source>
</evidence>
<dbReference type="InterPro" id="IPR017896">
    <property type="entry name" value="4Fe4S_Fe-S-bd"/>
</dbReference>
<keyword evidence="1" id="KW-0004">4Fe-4S</keyword>
<dbReference type="Gene3D" id="1.10.1060.10">
    <property type="entry name" value="Alpha-helical ferredoxin"/>
    <property type="match status" value="1"/>
</dbReference>
<sequence length="189" mass="21386">MMDVMLSDVMTEVDTIGAIEKECGENVNLCFQCHKCSSGCPLGFAMDTPPSMIMQGLRFSQEDMVLNSNTIWLCASCKTCTTRCPQAIDVAKVMDAARKIALKKGMRPKIPEISLFYEKLQKSIAKHGRVYELGLVFTYNMALGDLFRDSEMGRKMFLKRKISLWPKNSKNRSKVQKILANIQKMEGRI</sequence>
<dbReference type="Pfam" id="PF13183">
    <property type="entry name" value="Fer4_8"/>
    <property type="match status" value="1"/>
</dbReference>
<keyword evidence="5" id="KW-0411">Iron-sulfur</keyword>
<protein>
    <submittedName>
        <fullName evidence="7">4Fe-4S dicluster domain-containing protein</fullName>
    </submittedName>
</protein>
<dbReference type="PROSITE" id="PS00198">
    <property type="entry name" value="4FE4S_FER_1"/>
    <property type="match status" value="1"/>
</dbReference>
<dbReference type="PROSITE" id="PS51379">
    <property type="entry name" value="4FE4S_FER_2"/>
    <property type="match status" value="1"/>
</dbReference>
<proteinExistence type="predicted"/>
<dbReference type="InterPro" id="IPR017900">
    <property type="entry name" value="4Fe4S_Fe_S_CS"/>
</dbReference>
<evidence type="ECO:0000256" key="3">
    <source>
        <dbReference type="ARBA" id="ARBA00023002"/>
    </source>
</evidence>
<evidence type="ECO:0000256" key="4">
    <source>
        <dbReference type="ARBA" id="ARBA00023004"/>
    </source>
</evidence>
<feature type="domain" description="4Fe-4S ferredoxin-type" evidence="6">
    <location>
        <begin position="62"/>
        <end position="93"/>
    </location>
</feature>
<dbReference type="Proteomes" id="UP000772181">
    <property type="component" value="Unassembled WGS sequence"/>
</dbReference>
<keyword evidence="2" id="KW-0479">Metal-binding</keyword>
<dbReference type="GO" id="GO:0046872">
    <property type="term" value="F:metal ion binding"/>
    <property type="evidence" value="ECO:0007669"/>
    <property type="project" value="UniProtKB-KW"/>
</dbReference>
<dbReference type="PANTHER" id="PTHR43255">
    <property type="entry name" value="IRON-SULFUR-BINDING OXIDOREDUCTASE FADF-RELATED-RELATED"/>
    <property type="match status" value="1"/>
</dbReference>
<organism evidence="7 8">
    <name type="scientific">Tectimicrobiota bacterium</name>
    <dbReference type="NCBI Taxonomy" id="2528274"/>
    <lineage>
        <taxon>Bacteria</taxon>
        <taxon>Pseudomonadati</taxon>
        <taxon>Nitrospinota/Tectimicrobiota group</taxon>
        <taxon>Candidatus Tectimicrobiota</taxon>
    </lineage>
</organism>
<dbReference type="GO" id="GO:0051539">
    <property type="term" value="F:4 iron, 4 sulfur cluster binding"/>
    <property type="evidence" value="ECO:0007669"/>
    <property type="project" value="UniProtKB-KW"/>
</dbReference>
<dbReference type="InterPro" id="IPR051460">
    <property type="entry name" value="HdrC_iron-sulfur_subunit"/>
</dbReference>